<evidence type="ECO:0000256" key="1">
    <source>
        <dbReference type="ARBA" id="ARBA00006129"/>
    </source>
</evidence>
<dbReference type="Pfam" id="PF02543">
    <property type="entry name" value="Carbam_trans_N"/>
    <property type="match status" value="1"/>
</dbReference>
<dbReference type="Gene3D" id="3.30.420.40">
    <property type="match status" value="2"/>
</dbReference>
<dbReference type="InterPro" id="IPR051338">
    <property type="entry name" value="NodU/CmcH_Carbamoyltrnsfr"/>
</dbReference>
<dbReference type="Proteomes" id="UP001206983">
    <property type="component" value="Unassembled WGS sequence"/>
</dbReference>
<dbReference type="InterPro" id="IPR031730">
    <property type="entry name" value="Carbam_trans_C"/>
</dbReference>
<feature type="domain" description="Carbamoyltransferase" evidence="2">
    <location>
        <begin position="198"/>
        <end position="340"/>
    </location>
</feature>
<dbReference type="GO" id="GO:0003824">
    <property type="term" value="F:catalytic activity"/>
    <property type="evidence" value="ECO:0007669"/>
    <property type="project" value="InterPro"/>
</dbReference>
<dbReference type="AlphaFoldDB" id="A0AAE3L0Z7"/>
<sequence length="554" mass="62688">MLTIGIYGITDTTYYEERPTYAHDHSIVIMKNGEVVSAVQLERYTGIKHDNKLSLSITSIIEKYADISEDIRIVSVNSFLGNSFISSDGNLRIEPLSKMNVEDIIVPAYCKYYFDGLNEKKVKAYVMCHEFAHVASCLPFIGKLKSNSLMVHIDGGAYNSSSSVWYYDGKCIQCLDYNWNELKDVMNNFNSNPLVCFILGHELKDHLSIPGKLMGYSSYGEANPEIMDWLQENSFFLDFQGNEDELLDIINIHFKTDFKRFDIHNLFFMDIAACIQKDFQEKIFTFIEKWSNKTGVEYLYYSGGAALNIITNSMIEGSGLFKEIFVPPAASDCGLALGAAAYLEYLDHSEIKKQSPFLNNFDVPSYSELSEIDLEEVAEHLQEGKIIGICMGASEIGPRALGHRSIIARADDIGIRKKVSEDIKKREWYRPIAPIVADFVAKEIFTRDICESNLAAYMLGQYIVKEEYRSYLKGVIHVDGSVRVQVIKAGDEGNKNLYCLLELMYQKFGTLGLINTSFNVNGSPIVHFHEDAYSSAKKMGLDGVVVSDRFYKFE</sequence>
<evidence type="ECO:0000313" key="5">
    <source>
        <dbReference type="Proteomes" id="UP001206983"/>
    </source>
</evidence>
<organism evidence="4 5">
    <name type="scientific">Methanolobus chelungpuianus</name>
    <dbReference type="NCBI Taxonomy" id="502115"/>
    <lineage>
        <taxon>Archaea</taxon>
        <taxon>Methanobacteriati</taxon>
        <taxon>Methanobacteriota</taxon>
        <taxon>Stenosarchaea group</taxon>
        <taxon>Methanomicrobia</taxon>
        <taxon>Methanosarcinales</taxon>
        <taxon>Methanosarcinaceae</taxon>
        <taxon>Methanolobus</taxon>
    </lineage>
</organism>
<dbReference type="PANTHER" id="PTHR34847">
    <property type="entry name" value="NODULATION PROTEIN U"/>
    <property type="match status" value="1"/>
</dbReference>
<reference evidence="4 5" key="1">
    <citation type="journal article" date="2011" name="Appl. Environ. Microbiol.">
        <title>Methanogenic archaea isolated from Taiwan's Chelungpu fault.</title>
        <authorList>
            <person name="Wu S.Y."/>
            <person name="Lai M.C."/>
        </authorList>
    </citation>
    <scope>NUCLEOTIDE SEQUENCE [LARGE SCALE GENOMIC DNA]</scope>
    <source>
        <strain evidence="4 5">St545Mb</strain>
    </source>
</reference>
<dbReference type="PANTHER" id="PTHR34847:SF1">
    <property type="entry name" value="NODULATION PROTEIN U"/>
    <property type="match status" value="1"/>
</dbReference>
<evidence type="ECO:0000259" key="3">
    <source>
        <dbReference type="Pfam" id="PF16861"/>
    </source>
</evidence>
<dbReference type="InterPro" id="IPR038152">
    <property type="entry name" value="Carbam_trans_C_sf"/>
</dbReference>
<name>A0AAE3L0Z7_9EURY</name>
<dbReference type="Gene3D" id="3.90.870.20">
    <property type="entry name" value="Carbamoyltransferase, C-terminal domain"/>
    <property type="match status" value="1"/>
</dbReference>
<evidence type="ECO:0000259" key="2">
    <source>
        <dbReference type="Pfam" id="PF02543"/>
    </source>
</evidence>
<accession>A0AAE3L0Z7</accession>
<dbReference type="RefSeq" id="WP_256623617.1">
    <property type="nucleotide sequence ID" value="NZ_JTEO01000006.1"/>
</dbReference>
<protein>
    <recommendedName>
        <fullName evidence="6">Carbamoyltransferase</fullName>
    </recommendedName>
</protein>
<comment type="caution">
    <text evidence="4">The sequence shown here is derived from an EMBL/GenBank/DDBJ whole genome shotgun (WGS) entry which is preliminary data.</text>
</comment>
<dbReference type="InterPro" id="IPR003696">
    <property type="entry name" value="Carbtransf_dom"/>
</dbReference>
<evidence type="ECO:0000313" key="4">
    <source>
        <dbReference type="EMBL" id="MCQ6963679.1"/>
    </source>
</evidence>
<feature type="domain" description="Carbamoyltransferase C-terminal" evidence="3">
    <location>
        <begin position="378"/>
        <end position="550"/>
    </location>
</feature>
<evidence type="ECO:0008006" key="6">
    <source>
        <dbReference type="Google" id="ProtNLM"/>
    </source>
</evidence>
<gene>
    <name evidence="4" type="ORF">PV02_11590</name>
</gene>
<dbReference type="Pfam" id="PF16861">
    <property type="entry name" value="Carbam_trans_C"/>
    <property type="match status" value="1"/>
</dbReference>
<proteinExistence type="inferred from homology"/>
<dbReference type="CDD" id="cd24033">
    <property type="entry name" value="ASKHA_NBD_NodU_CmcH-like_N"/>
    <property type="match status" value="1"/>
</dbReference>
<dbReference type="EMBL" id="JTEO01000006">
    <property type="protein sequence ID" value="MCQ6963679.1"/>
    <property type="molecule type" value="Genomic_DNA"/>
</dbReference>
<keyword evidence="5" id="KW-1185">Reference proteome</keyword>
<comment type="similarity">
    <text evidence="1">Belongs to the NodU/CmcH family.</text>
</comment>